<dbReference type="Proteomes" id="UP000236736">
    <property type="component" value="Unassembled WGS sequence"/>
</dbReference>
<dbReference type="AlphaFoldDB" id="A0A1H5TYR6"/>
<protein>
    <submittedName>
        <fullName evidence="1">Uncharacterized protein</fullName>
    </submittedName>
</protein>
<proteinExistence type="predicted"/>
<name>A0A1H5TYR6_9BACT</name>
<accession>A0A1H5TYR6</accession>
<organism evidence="1 2">
    <name type="scientific">Algoriphagus boritolerans DSM 17298 = JCM 18970</name>
    <dbReference type="NCBI Taxonomy" id="1120964"/>
    <lineage>
        <taxon>Bacteria</taxon>
        <taxon>Pseudomonadati</taxon>
        <taxon>Bacteroidota</taxon>
        <taxon>Cytophagia</taxon>
        <taxon>Cytophagales</taxon>
        <taxon>Cyclobacteriaceae</taxon>
        <taxon>Algoriphagus</taxon>
    </lineage>
</organism>
<evidence type="ECO:0000313" key="1">
    <source>
        <dbReference type="EMBL" id="SEF67318.1"/>
    </source>
</evidence>
<dbReference type="EMBL" id="FNVR01000003">
    <property type="protein sequence ID" value="SEF67318.1"/>
    <property type="molecule type" value="Genomic_DNA"/>
</dbReference>
<evidence type="ECO:0000313" key="2">
    <source>
        <dbReference type="Proteomes" id="UP000236736"/>
    </source>
</evidence>
<reference evidence="2" key="1">
    <citation type="submission" date="2016-10" db="EMBL/GenBank/DDBJ databases">
        <authorList>
            <person name="Varghese N."/>
            <person name="Submissions S."/>
        </authorList>
    </citation>
    <scope>NUCLEOTIDE SEQUENCE [LARGE SCALE GENOMIC DNA]</scope>
    <source>
        <strain evidence="2">DSM 17298</strain>
    </source>
</reference>
<dbReference type="RefSeq" id="WP_103923674.1">
    <property type="nucleotide sequence ID" value="NZ_FNVR01000003.1"/>
</dbReference>
<keyword evidence="2" id="KW-1185">Reference proteome</keyword>
<dbReference type="STRING" id="1120964.GCA_001313265_00516"/>
<gene>
    <name evidence="1" type="ORF">SAMN03080598_00985</name>
</gene>
<sequence>MSEFDFNAFVKTLSQEKLAELVIRFAPESYKEELKNQHLSDRDAKGTFVRIVKSIKELLEDEDLWDEPSEFDSNLTGWAEKLSGLWDRFREETEQLFVFCIKRIEEIQDEGRLYRHWPEEYYDGCGFLAVI</sequence>